<feature type="transmembrane region" description="Helical" evidence="9">
    <location>
        <begin position="373"/>
        <end position="402"/>
    </location>
</feature>
<dbReference type="InterPro" id="IPR006043">
    <property type="entry name" value="NCS2"/>
</dbReference>
<reference evidence="11" key="1">
    <citation type="submission" date="2017-11" db="EMBL/GenBank/DDBJ databases">
        <authorList>
            <person name="Zhu W."/>
        </authorList>
    </citation>
    <scope>NUCLEOTIDE SEQUENCE [LARGE SCALE GENOMIC DNA]</scope>
    <source>
        <strain evidence="11">160</strain>
    </source>
</reference>
<comment type="similarity">
    <text evidence="2 8">Belongs to the nucleobase:cation symporter-2 (NCS2) (TC 2.A.40) family. Azg-like subfamily.</text>
</comment>
<feature type="transmembrane region" description="Helical" evidence="9">
    <location>
        <begin position="196"/>
        <end position="215"/>
    </location>
</feature>
<dbReference type="KEGG" id="ocn:CUC15_06925"/>
<evidence type="ECO:0000256" key="1">
    <source>
        <dbReference type="ARBA" id="ARBA00004651"/>
    </source>
</evidence>
<feature type="transmembrane region" description="Helical" evidence="9">
    <location>
        <begin position="235"/>
        <end position="253"/>
    </location>
</feature>
<dbReference type="Pfam" id="PF00860">
    <property type="entry name" value="Xan_ur_permease"/>
    <property type="match status" value="1"/>
</dbReference>
<gene>
    <name evidence="10" type="ORF">CUC15_06925</name>
</gene>
<keyword evidence="7 8" id="KW-0472">Membrane</keyword>
<dbReference type="Proteomes" id="UP000253908">
    <property type="component" value="Chromosome"/>
</dbReference>
<keyword evidence="3 8" id="KW-0813">Transport</keyword>
<dbReference type="InterPro" id="IPR026033">
    <property type="entry name" value="Azg-like_bact_archaea"/>
</dbReference>
<accession>A0A345PM92</accession>
<feature type="transmembrane region" description="Helical" evidence="9">
    <location>
        <begin position="131"/>
        <end position="149"/>
    </location>
</feature>
<dbReference type="GO" id="GO:0005886">
    <property type="term" value="C:plasma membrane"/>
    <property type="evidence" value="ECO:0007669"/>
    <property type="project" value="UniProtKB-SubCell"/>
</dbReference>
<evidence type="ECO:0000256" key="5">
    <source>
        <dbReference type="ARBA" id="ARBA00022692"/>
    </source>
</evidence>
<keyword evidence="4 8" id="KW-1003">Cell membrane</keyword>
<evidence type="ECO:0000256" key="6">
    <source>
        <dbReference type="ARBA" id="ARBA00022989"/>
    </source>
</evidence>
<feature type="transmembrane region" description="Helical" evidence="9">
    <location>
        <begin position="342"/>
        <end position="361"/>
    </location>
</feature>
<dbReference type="AlphaFoldDB" id="A0A345PM92"/>
<evidence type="ECO:0000313" key="10">
    <source>
        <dbReference type="EMBL" id="AXI11122.1"/>
    </source>
</evidence>
<dbReference type="EMBL" id="CP024848">
    <property type="protein sequence ID" value="AXI11122.1"/>
    <property type="molecule type" value="Genomic_DNA"/>
</dbReference>
<feature type="transmembrane region" description="Helical" evidence="9">
    <location>
        <begin position="97"/>
        <end position="119"/>
    </location>
</feature>
<dbReference type="GO" id="GO:0005345">
    <property type="term" value="F:purine nucleobase transmembrane transporter activity"/>
    <property type="evidence" value="ECO:0007669"/>
    <property type="project" value="TreeGrafter"/>
</dbReference>
<feature type="transmembrane region" description="Helical" evidence="9">
    <location>
        <begin position="22"/>
        <end position="42"/>
    </location>
</feature>
<dbReference type="PANTHER" id="PTHR43337:SF1">
    <property type="entry name" value="XANTHINE_URACIL PERMEASE C887.17-RELATED"/>
    <property type="match status" value="1"/>
</dbReference>
<dbReference type="InterPro" id="IPR045018">
    <property type="entry name" value="Azg-like"/>
</dbReference>
<protein>
    <submittedName>
        <fullName evidence="10">Guanine permease</fullName>
    </submittedName>
</protein>
<evidence type="ECO:0000313" key="11">
    <source>
        <dbReference type="Proteomes" id="UP000253908"/>
    </source>
</evidence>
<dbReference type="PANTHER" id="PTHR43337">
    <property type="entry name" value="XANTHINE/URACIL PERMEASE C887.17-RELATED"/>
    <property type="match status" value="1"/>
</dbReference>
<feature type="transmembrane region" description="Helical" evidence="9">
    <location>
        <begin position="169"/>
        <end position="189"/>
    </location>
</feature>
<feature type="transmembrane region" description="Helical" evidence="9">
    <location>
        <begin position="317"/>
        <end position="336"/>
    </location>
</feature>
<feature type="transmembrane region" description="Helical" evidence="9">
    <location>
        <begin position="54"/>
        <end position="77"/>
    </location>
</feature>
<dbReference type="OrthoDB" id="9808458at2"/>
<proteinExistence type="inferred from homology"/>
<keyword evidence="5 8" id="KW-0812">Transmembrane</keyword>
<comment type="subcellular location">
    <subcellularLocation>
        <location evidence="1 8">Cell membrane</location>
        <topology evidence="1 8">Multi-pass membrane protein</topology>
    </subcellularLocation>
</comment>
<keyword evidence="6 8" id="KW-1133">Transmembrane helix</keyword>
<name>A0A345PM92_9BACI</name>
<evidence type="ECO:0000256" key="9">
    <source>
        <dbReference type="SAM" id="Phobius"/>
    </source>
</evidence>
<organism evidence="10 11">
    <name type="scientific">Oceanobacillus zhaokaii</name>
    <dbReference type="NCBI Taxonomy" id="2052660"/>
    <lineage>
        <taxon>Bacteria</taxon>
        <taxon>Bacillati</taxon>
        <taxon>Bacillota</taxon>
        <taxon>Bacilli</taxon>
        <taxon>Bacillales</taxon>
        <taxon>Bacillaceae</taxon>
        <taxon>Oceanobacillus</taxon>
    </lineage>
</organism>
<dbReference type="PIRSF" id="PIRSF005353">
    <property type="entry name" value="PbuG"/>
    <property type="match status" value="1"/>
</dbReference>
<evidence type="ECO:0000256" key="7">
    <source>
        <dbReference type="ARBA" id="ARBA00023136"/>
    </source>
</evidence>
<evidence type="ECO:0000256" key="3">
    <source>
        <dbReference type="ARBA" id="ARBA00022448"/>
    </source>
</evidence>
<evidence type="ECO:0000256" key="4">
    <source>
        <dbReference type="ARBA" id="ARBA00022475"/>
    </source>
</evidence>
<evidence type="ECO:0000256" key="8">
    <source>
        <dbReference type="PIRNR" id="PIRNR005353"/>
    </source>
</evidence>
<feature type="transmembrane region" description="Helical" evidence="9">
    <location>
        <begin position="414"/>
        <end position="432"/>
    </location>
</feature>
<dbReference type="RefSeq" id="WP_114918403.1">
    <property type="nucleotide sequence ID" value="NZ_CP024848.1"/>
</dbReference>
<keyword evidence="11" id="KW-1185">Reference proteome</keyword>
<evidence type="ECO:0000256" key="2">
    <source>
        <dbReference type="ARBA" id="ARBA00005697"/>
    </source>
</evidence>
<sequence length="433" mass="45971">MVFSVKGFFKLRENNTNIQTELLAGLTTFMTMVYIVFVNPAILSSAGIPFDQVFMATVISAVVGTLMMGLFANYPIAIAPGMGLNAYFASVVATQGISYQVVLGAVFLAGIIFLLLSFTKLREVLIQSIPASLKYGITAGIGLFIAFVGLRNSGLIIPNSANIIGLGNITDPMIVLTIVGLFITLILYVLNIKGALFFGMLLTAIIALFTGQLNFEGIVSSPPTPVFFDMDITGVFTNGLYTVIIAFLLVTLFDTTGTMIGVAEQAGYMKDGKMPRAKQALLADATATTVGSMFGTSPSTAYIESTSGVGAGGRTGLTSIVVAVLFGVSIFFTPIISAVANVPAITAPVLIIVGSFMMQGLAKINWKSFDEAFPAFIVILLMPLTSSIATGISVGFITYPILKLVSGKGKEVHWILYVFAVIFIIQMIFFPMS</sequence>